<comment type="caution">
    <text evidence="1">The sequence shown here is derived from an EMBL/GenBank/DDBJ whole genome shotgun (WGS) entry which is preliminary data.</text>
</comment>
<dbReference type="Gene3D" id="3.40.50.2000">
    <property type="entry name" value="Glycogen Phosphorylase B"/>
    <property type="match status" value="1"/>
</dbReference>
<dbReference type="Proteomes" id="UP000680045">
    <property type="component" value="Unassembled WGS sequence"/>
</dbReference>
<evidence type="ECO:0000313" key="2">
    <source>
        <dbReference type="Proteomes" id="UP000680045"/>
    </source>
</evidence>
<gene>
    <name evidence="1" type="ORF">KEH51_05710</name>
</gene>
<dbReference type="AlphaFoldDB" id="A0A941FGD7"/>
<dbReference type="SUPFAM" id="SSF53756">
    <property type="entry name" value="UDP-Glycosyltransferase/glycogen phosphorylase"/>
    <property type="match status" value="1"/>
</dbReference>
<name>A0A941FGD7_9BACI</name>
<reference evidence="1" key="1">
    <citation type="submission" date="2021-04" db="EMBL/GenBank/DDBJ databases">
        <title>Whole genome sequencing of Enterococci isolates from hospitalized patients.</title>
        <authorList>
            <person name="Ogoti B.M."/>
            <person name="Onyambu F.G."/>
        </authorList>
    </citation>
    <scope>NUCLEOTIDE SEQUENCE</scope>
    <source>
        <strain evidence="1">242</strain>
    </source>
</reference>
<accession>A0A941FGD7</accession>
<sequence length="48" mass="5516">MKLILAGDGSRRSALEEMVSEKGLSDHVYFLGYREDLDRIYPLGTSYY</sequence>
<proteinExistence type="predicted"/>
<organism evidence="1 2">
    <name type="scientific">Peribacillus frigoritolerans</name>
    <dbReference type="NCBI Taxonomy" id="450367"/>
    <lineage>
        <taxon>Bacteria</taxon>
        <taxon>Bacillati</taxon>
        <taxon>Bacillota</taxon>
        <taxon>Bacilli</taxon>
        <taxon>Bacillales</taxon>
        <taxon>Bacillaceae</taxon>
        <taxon>Peribacillus</taxon>
    </lineage>
</organism>
<protein>
    <submittedName>
        <fullName evidence="1">Glycosyltransferase family 4 protein</fullName>
    </submittedName>
</protein>
<dbReference type="EMBL" id="JAGTPW010000007">
    <property type="protein sequence ID" value="MBR8644308.1"/>
    <property type="molecule type" value="Genomic_DNA"/>
</dbReference>
<evidence type="ECO:0000313" key="1">
    <source>
        <dbReference type="EMBL" id="MBR8644308.1"/>
    </source>
</evidence>